<name>A0A2K3YP71_9STAP</name>
<dbReference type="AlphaFoldDB" id="A0A2K3YP71"/>
<dbReference type="EMBL" id="PPRF01000039">
    <property type="protein sequence ID" value="PNZ27397.1"/>
    <property type="molecule type" value="Genomic_DNA"/>
</dbReference>
<evidence type="ECO:0000313" key="2">
    <source>
        <dbReference type="Proteomes" id="UP000242752"/>
    </source>
</evidence>
<accession>A0A2K3YP71</accession>
<proteinExistence type="predicted"/>
<comment type="caution">
    <text evidence="1">The sequence shown here is derived from an EMBL/GenBank/DDBJ whole genome shotgun (WGS) entry which is preliminary data.</text>
</comment>
<keyword evidence="2" id="KW-1185">Reference proteome</keyword>
<protein>
    <submittedName>
        <fullName evidence="1">Uncharacterized protein</fullName>
    </submittedName>
</protein>
<sequence length="59" mass="7199">MFKVIIRDSKKEVIVIPQRYKGFLPDPTERNKLEHTIEHFYKDYNVIEFPVNTELYLEN</sequence>
<evidence type="ECO:0000313" key="1">
    <source>
        <dbReference type="EMBL" id="PNZ27397.1"/>
    </source>
</evidence>
<dbReference type="Proteomes" id="UP000242752">
    <property type="component" value="Unassembled WGS sequence"/>
</dbReference>
<organism evidence="1 2">
    <name type="scientific">Staphylococcus rostri</name>
    <dbReference type="NCBI Taxonomy" id="522262"/>
    <lineage>
        <taxon>Bacteria</taxon>
        <taxon>Bacillati</taxon>
        <taxon>Bacillota</taxon>
        <taxon>Bacilli</taxon>
        <taxon>Bacillales</taxon>
        <taxon>Staphylococcaceae</taxon>
        <taxon>Staphylococcus</taxon>
    </lineage>
</organism>
<reference evidence="1 2" key="1">
    <citation type="submission" date="2017-08" db="EMBL/GenBank/DDBJ databases">
        <title>Draft genome sequences of 64 type strains of genus Staph aureus.</title>
        <authorList>
            <person name="Cole K."/>
            <person name="Golubchik T."/>
            <person name="Russell J."/>
            <person name="Foster D."/>
            <person name="Llewelyn M."/>
            <person name="Wilson D."/>
            <person name="Crook D."/>
            <person name="Paul J."/>
        </authorList>
    </citation>
    <scope>NUCLEOTIDE SEQUENCE [LARGE SCALE GENOMIC DNA]</scope>
    <source>
        <strain evidence="1 2">DSM 21968</strain>
    </source>
</reference>
<gene>
    <name evidence="1" type="ORF">CD122_06735</name>
</gene>